<dbReference type="EMBL" id="AP023213">
    <property type="protein sequence ID" value="BCG47149.1"/>
    <property type="molecule type" value="Genomic_DNA"/>
</dbReference>
<gene>
    <name evidence="8" type="ORF">GEOBRER4_n1972</name>
</gene>
<dbReference type="InterPro" id="IPR047347">
    <property type="entry name" value="YvaQ-like_sensor"/>
</dbReference>
<evidence type="ECO:0000256" key="2">
    <source>
        <dbReference type="ARBA" id="ARBA00023224"/>
    </source>
</evidence>
<dbReference type="CDD" id="cd06225">
    <property type="entry name" value="HAMP"/>
    <property type="match status" value="1"/>
</dbReference>
<dbReference type="AlphaFoldDB" id="A0A6S6M0S6"/>
<feature type="transmembrane region" description="Helical" evidence="5">
    <location>
        <begin position="12"/>
        <end position="33"/>
    </location>
</feature>
<dbReference type="PANTHER" id="PTHR32089">
    <property type="entry name" value="METHYL-ACCEPTING CHEMOTAXIS PROTEIN MCPB"/>
    <property type="match status" value="1"/>
</dbReference>
<dbReference type="SUPFAM" id="SSF58104">
    <property type="entry name" value="Methyl-accepting chemotaxis protein (MCP) signaling domain"/>
    <property type="match status" value="1"/>
</dbReference>
<accession>A0A6S6M0S6</accession>
<reference evidence="8 9" key="1">
    <citation type="submission" date="2020-06" db="EMBL/GenBank/DDBJ databases">
        <title>Interaction of electrochemicaly active bacteria, Geobacter bremensis R4 on different carbon anode.</title>
        <authorList>
            <person name="Meng L."/>
            <person name="Yoshida N."/>
        </authorList>
    </citation>
    <scope>NUCLEOTIDE SEQUENCE [LARGE SCALE GENOMIC DNA]</scope>
    <source>
        <strain evidence="8 9">R4</strain>
    </source>
</reference>
<dbReference type="CDD" id="cd11386">
    <property type="entry name" value="MCP_signal"/>
    <property type="match status" value="1"/>
</dbReference>
<dbReference type="SMART" id="SM00304">
    <property type="entry name" value="HAMP"/>
    <property type="match status" value="1"/>
</dbReference>
<dbReference type="KEGG" id="gbn:GEOBRER4_18990"/>
<evidence type="ECO:0000256" key="1">
    <source>
        <dbReference type="ARBA" id="ARBA00004370"/>
    </source>
</evidence>
<dbReference type="Pfam" id="PF12729">
    <property type="entry name" value="4HB_MCP_1"/>
    <property type="match status" value="1"/>
</dbReference>
<dbReference type="InterPro" id="IPR003660">
    <property type="entry name" value="HAMP_dom"/>
</dbReference>
<keyword evidence="2 4" id="KW-0807">Transducer</keyword>
<dbReference type="InterPro" id="IPR024478">
    <property type="entry name" value="HlyB_4HB_MCP"/>
</dbReference>
<evidence type="ECO:0000313" key="8">
    <source>
        <dbReference type="EMBL" id="BCG47149.1"/>
    </source>
</evidence>
<evidence type="ECO:0000259" key="7">
    <source>
        <dbReference type="PROSITE" id="PS50885"/>
    </source>
</evidence>
<dbReference type="Gene3D" id="1.10.287.950">
    <property type="entry name" value="Methyl-accepting chemotaxis protein"/>
    <property type="match status" value="1"/>
</dbReference>
<dbReference type="FunFam" id="1.10.287.950:FF:000001">
    <property type="entry name" value="Methyl-accepting chemotaxis sensory transducer"/>
    <property type="match status" value="1"/>
</dbReference>
<dbReference type="PROSITE" id="PS50111">
    <property type="entry name" value="CHEMOTAXIS_TRANSDUC_2"/>
    <property type="match status" value="1"/>
</dbReference>
<dbReference type="GO" id="GO:0004888">
    <property type="term" value="F:transmembrane signaling receptor activity"/>
    <property type="evidence" value="ECO:0007669"/>
    <property type="project" value="InterPro"/>
</dbReference>
<dbReference type="InterPro" id="IPR004090">
    <property type="entry name" value="Chemotax_Me-accpt_rcpt"/>
</dbReference>
<keyword evidence="5" id="KW-0812">Transmembrane</keyword>
<dbReference type="GO" id="GO:0007165">
    <property type="term" value="P:signal transduction"/>
    <property type="evidence" value="ECO:0007669"/>
    <property type="project" value="UniProtKB-KW"/>
</dbReference>
<keyword evidence="5" id="KW-0472">Membrane</keyword>
<keyword evidence="5" id="KW-1133">Transmembrane helix</keyword>
<feature type="domain" description="HAMP" evidence="7">
    <location>
        <begin position="213"/>
        <end position="265"/>
    </location>
</feature>
<evidence type="ECO:0000313" key="9">
    <source>
        <dbReference type="Proteomes" id="UP000515472"/>
    </source>
</evidence>
<dbReference type="GO" id="GO:0016020">
    <property type="term" value="C:membrane"/>
    <property type="evidence" value="ECO:0007669"/>
    <property type="project" value="UniProtKB-SubCell"/>
</dbReference>
<dbReference type="PROSITE" id="PS50885">
    <property type="entry name" value="HAMP"/>
    <property type="match status" value="1"/>
</dbReference>
<dbReference type="Pfam" id="PF00672">
    <property type="entry name" value="HAMP"/>
    <property type="match status" value="1"/>
</dbReference>
<comment type="subcellular location">
    <subcellularLocation>
        <location evidence="1">Membrane</location>
    </subcellularLocation>
</comment>
<evidence type="ECO:0000256" key="4">
    <source>
        <dbReference type="PROSITE-ProRule" id="PRU00284"/>
    </source>
</evidence>
<evidence type="ECO:0000259" key="6">
    <source>
        <dbReference type="PROSITE" id="PS50111"/>
    </source>
</evidence>
<dbReference type="PROSITE" id="PS51257">
    <property type="entry name" value="PROKAR_LIPOPROTEIN"/>
    <property type="match status" value="1"/>
</dbReference>
<evidence type="ECO:0000256" key="3">
    <source>
        <dbReference type="ARBA" id="ARBA00029447"/>
    </source>
</evidence>
<dbReference type="PANTHER" id="PTHR32089:SF112">
    <property type="entry name" value="LYSOZYME-LIKE PROTEIN-RELATED"/>
    <property type="match status" value="1"/>
</dbReference>
<proteinExistence type="inferred from homology"/>
<dbReference type="GO" id="GO:0006935">
    <property type="term" value="P:chemotaxis"/>
    <property type="evidence" value="ECO:0007669"/>
    <property type="project" value="InterPro"/>
</dbReference>
<organism evidence="8 9">
    <name type="scientific">Citrifermentans bremense</name>
    <dbReference type="NCBI Taxonomy" id="60035"/>
    <lineage>
        <taxon>Bacteria</taxon>
        <taxon>Pseudomonadati</taxon>
        <taxon>Thermodesulfobacteriota</taxon>
        <taxon>Desulfuromonadia</taxon>
        <taxon>Geobacterales</taxon>
        <taxon>Geobacteraceae</taxon>
        <taxon>Citrifermentans</taxon>
    </lineage>
</organism>
<dbReference type="InterPro" id="IPR004089">
    <property type="entry name" value="MCPsignal_dom"/>
</dbReference>
<sequence length="544" mass="57726">MRGIRNLKVGFKLAAGFALVTVIAAAIGCFGMIQINKLNQASDKQYRKVTVPMGDIGAMSVAFQRVRINLRDALESTDPAERQAYLDNVKKMRQTVTEHAAEFEKNIISDEGRELFMEFKEARSVYTGLIDQVQQLDAANRRAEATRLLHGEARKAALHEQELLDRLVASKEKQGQITADLNQEIAQSSMRLMGALLALGVLVAAALAFTITRMITRPLAEAVQVANSLADGDLTVEVESASSDETGQLLAAMGHMVQSLRGLVSQTVNISAGIASASSQLHSTSTQIATGAEEVACQTGTVATGSEEMAATSAEIAKNCALAAQASTQSTESAHAGARVVQETITGMQEIAERVRHTSKTVETLGARSEQIGDIVGTIEDIADQTNLLALNAAIEAARAGEQGRGFAVVADEVRALAERTSKATREIGAMIKAIQGETREAVTAMDQGVRVAEEGAHSSQRSGEALEEILECIKEVSLQVSQIATAAEQQTATTTEVSANLQQITEVVQQTASGAEETAGAAAQLARQAEELQTLVGRFRLAA</sequence>
<name>A0A6S6M0S6_9BACT</name>
<keyword evidence="9" id="KW-1185">Reference proteome</keyword>
<comment type="similarity">
    <text evidence="3">Belongs to the methyl-accepting chemotaxis (MCP) protein family.</text>
</comment>
<dbReference type="CDD" id="cd19411">
    <property type="entry name" value="MCP2201-like_sensor"/>
    <property type="match status" value="1"/>
</dbReference>
<dbReference type="SMART" id="SM00283">
    <property type="entry name" value="MA"/>
    <property type="match status" value="1"/>
</dbReference>
<protein>
    <submittedName>
        <fullName evidence="8">Methyl-accepting chemotaxis sensor/transducer protein</fullName>
    </submittedName>
</protein>
<feature type="domain" description="Methyl-accepting transducer" evidence="6">
    <location>
        <begin position="270"/>
        <end position="506"/>
    </location>
</feature>
<evidence type="ECO:0000256" key="5">
    <source>
        <dbReference type="SAM" id="Phobius"/>
    </source>
</evidence>
<dbReference type="Pfam" id="PF00015">
    <property type="entry name" value="MCPsignal"/>
    <property type="match status" value="1"/>
</dbReference>
<dbReference type="RefSeq" id="WP_185245213.1">
    <property type="nucleotide sequence ID" value="NZ_AP023213.1"/>
</dbReference>
<dbReference type="PRINTS" id="PR00260">
    <property type="entry name" value="CHEMTRNSDUCR"/>
</dbReference>
<dbReference type="Proteomes" id="UP000515472">
    <property type="component" value="Chromosome"/>
</dbReference>